<keyword evidence="9" id="KW-1185">Reference proteome</keyword>
<dbReference type="GO" id="GO:0006281">
    <property type="term" value="P:DNA repair"/>
    <property type="evidence" value="ECO:0007669"/>
    <property type="project" value="UniProtKB-KW"/>
</dbReference>
<sequence length="813" mass="92624">MADAAIVDADVKVTKEDQLPNSHARPRNIRKRKRPTLSLVSLSAKEKEAHIEVLQKELDGLFQYYKEVKDQKVDVELSECASRNAVIAVLMEESELPLSRLVDQVYNKLKKAENGLALDPVTYASVKSSLLFVGQRMMYGVPNADADVLEDDSESCFWCWETRDVKLIPISVRKQFTVRRTCRRKIHERIIAVSEMITMLMKPESEQIYKQSLIKASEKLDKTFTEPVIRLLVNGLLQKNSVDMAKREARREEKLLLKQLERKRRGIENESNGNISEMQREMLPSENVPQREARKDERCENDGSEKRKQHRKQLEDSDKEQRRQQKEEAELKKKRSLQKQASIMERFLKINKTSPSLKNDLFTAKANTSKSSSRDSGLLSGSVTQSMDLSLSSSSEISIEDLRKLHFSSWHSLGQSIRLNRKFGWGLRQQPKSELFKELKLTTARVVSHHDELGVEKQVDGLRGNNPDILPHTMNPDDSLLEMKKCCHGKHLLQFDNSHKPAFYGMWPKKSHVIGPRHPFRKDPNLDYDISSDEEWEEEDPGESLSDCDKDEDDSLEECSKSDDESEDGFFVPDGYLSEDEGAQVDRSETDIGIDIEGAESSAGCKDIETEEFCTVLRQQKYLNNLTEHALRKNQPLIITNLMHDKDCMLLTHNLSGNPKPELMCLQALSMRLIPGSTCIEICMDKMQDEDQETCLSTCKSAATNYFMEEISESDLPIIVTAIQTCSEDINKVLESLQHKFPAVSKSFLRNKVREVSNYVDNRLQVKKGVLVKLGVALYPEKSSRGARSITTFFSKRCLPPSGESVNPGETSL</sequence>
<dbReference type="AlphaFoldDB" id="A0AAE1JN08"/>
<organism evidence="8 9">
    <name type="scientific">Acacia crassicarpa</name>
    <name type="common">northern wattle</name>
    <dbReference type="NCBI Taxonomy" id="499986"/>
    <lineage>
        <taxon>Eukaryota</taxon>
        <taxon>Viridiplantae</taxon>
        <taxon>Streptophyta</taxon>
        <taxon>Embryophyta</taxon>
        <taxon>Tracheophyta</taxon>
        <taxon>Spermatophyta</taxon>
        <taxon>Magnoliopsida</taxon>
        <taxon>eudicotyledons</taxon>
        <taxon>Gunneridae</taxon>
        <taxon>Pentapetalae</taxon>
        <taxon>rosids</taxon>
        <taxon>fabids</taxon>
        <taxon>Fabales</taxon>
        <taxon>Fabaceae</taxon>
        <taxon>Caesalpinioideae</taxon>
        <taxon>mimosoid clade</taxon>
        <taxon>Acacieae</taxon>
        <taxon>Acacia</taxon>
    </lineage>
</organism>
<proteinExistence type="predicted"/>
<keyword evidence="2" id="KW-0227">DNA damage</keyword>
<dbReference type="Proteomes" id="UP001293593">
    <property type="component" value="Unassembled WGS sequence"/>
</dbReference>
<evidence type="ECO:0000256" key="1">
    <source>
        <dbReference type="ARBA" id="ARBA00004123"/>
    </source>
</evidence>
<accession>A0AAE1JN08</accession>
<dbReference type="GO" id="GO:0033186">
    <property type="term" value="C:CAF-1 complex"/>
    <property type="evidence" value="ECO:0007669"/>
    <property type="project" value="TreeGrafter"/>
</dbReference>
<dbReference type="GO" id="GO:0006334">
    <property type="term" value="P:nucleosome assembly"/>
    <property type="evidence" value="ECO:0007669"/>
    <property type="project" value="TreeGrafter"/>
</dbReference>
<dbReference type="InterPro" id="IPR022043">
    <property type="entry name" value="CAF1A_DD"/>
</dbReference>
<evidence type="ECO:0000259" key="6">
    <source>
        <dbReference type="Pfam" id="PF12253"/>
    </source>
</evidence>
<dbReference type="EMBL" id="JAWXYG010000005">
    <property type="protein sequence ID" value="KAK4273645.1"/>
    <property type="molecule type" value="Genomic_DNA"/>
</dbReference>
<evidence type="ECO:0000256" key="5">
    <source>
        <dbReference type="SAM" id="MobiDB-lite"/>
    </source>
</evidence>
<dbReference type="Pfam" id="PF12253">
    <property type="entry name" value="CAF1A_dimeriz"/>
    <property type="match status" value="1"/>
</dbReference>
<dbReference type="PANTHER" id="PTHR15272:SF0">
    <property type="entry name" value="CHROMATIN ASSEMBLY FACTOR 1 SUBUNIT A"/>
    <property type="match status" value="1"/>
</dbReference>
<evidence type="ECO:0000259" key="7">
    <source>
        <dbReference type="Pfam" id="PF21796"/>
    </source>
</evidence>
<name>A0AAE1JN08_9FABA</name>
<dbReference type="PANTHER" id="PTHR15272">
    <property type="entry name" value="CHROMATIN ASSEMBLY FACTOR 1 SUBUNIT A CAF-1 SUBUNIT A"/>
    <property type="match status" value="1"/>
</dbReference>
<feature type="domain" description="Chromatin assembly factor 1 subunit A dimerization" evidence="6">
    <location>
        <begin position="492"/>
        <end position="557"/>
    </location>
</feature>
<keyword evidence="3" id="KW-0234">DNA repair</keyword>
<dbReference type="Pfam" id="PF21796">
    <property type="entry name" value="Cac1_C"/>
    <property type="match status" value="1"/>
</dbReference>
<evidence type="ECO:0000256" key="4">
    <source>
        <dbReference type="ARBA" id="ARBA00023242"/>
    </source>
</evidence>
<keyword evidence="4" id="KW-0539">Nucleus</keyword>
<protein>
    <recommendedName>
        <fullName evidence="10">Chromatin assembly factor 1 subunit FAS1</fullName>
    </recommendedName>
</protein>
<comment type="subcellular location">
    <subcellularLocation>
        <location evidence="1">Nucleus</location>
    </subcellularLocation>
</comment>
<evidence type="ECO:0000256" key="3">
    <source>
        <dbReference type="ARBA" id="ARBA00023204"/>
    </source>
</evidence>
<reference evidence="8" key="1">
    <citation type="submission" date="2023-10" db="EMBL/GenBank/DDBJ databases">
        <title>Chromosome-level genome of the transformable northern wattle, Acacia crassicarpa.</title>
        <authorList>
            <person name="Massaro I."/>
            <person name="Sinha N.R."/>
            <person name="Poethig S."/>
            <person name="Leichty A.R."/>
        </authorList>
    </citation>
    <scope>NUCLEOTIDE SEQUENCE</scope>
    <source>
        <strain evidence="8">Acra3RX</strain>
        <tissue evidence="8">Leaf</tissue>
    </source>
</reference>
<evidence type="ECO:0000313" key="8">
    <source>
        <dbReference type="EMBL" id="KAK4273645.1"/>
    </source>
</evidence>
<gene>
    <name evidence="8" type="ORF">QN277_022007</name>
</gene>
<evidence type="ECO:0008006" key="10">
    <source>
        <dbReference type="Google" id="ProtNLM"/>
    </source>
</evidence>
<feature type="region of interest" description="Disordered" evidence="5">
    <location>
        <begin position="533"/>
        <end position="587"/>
    </location>
</feature>
<comment type="caution">
    <text evidence="8">The sequence shown here is derived from an EMBL/GenBank/DDBJ whole genome shotgun (WGS) entry which is preliminary data.</text>
</comment>
<dbReference type="GO" id="GO:0005634">
    <property type="term" value="C:nucleus"/>
    <property type="evidence" value="ECO:0007669"/>
    <property type="project" value="UniProtKB-SubCell"/>
</dbReference>
<feature type="compositionally biased region" description="Acidic residues" evidence="5">
    <location>
        <begin position="533"/>
        <end position="542"/>
    </location>
</feature>
<evidence type="ECO:0000313" key="9">
    <source>
        <dbReference type="Proteomes" id="UP001293593"/>
    </source>
</evidence>
<feature type="domain" description="Chromatin assembly factor 1 subunit Cac1-like C-terminal" evidence="7">
    <location>
        <begin position="716"/>
        <end position="763"/>
    </location>
</feature>
<dbReference type="InterPro" id="IPR048800">
    <property type="entry name" value="Cac1-like_C"/>
</dbReference>
<feature type="region of interest" description="Disordered" evidence="5">
    <location>
        <begin position="267"/>
        <end position="337"/>
    </location>
</feature>
<evidence type="ECO:0000256" key="2">
    <source>
        <dbReference type="ARBA" id="ARBA00022763"/>
    </source>
</evidence>
<feature type="compositionally biased region" description="Basic and acidic residues" evidence="5">
    <location>
        <begin position="289"/>
        <end position="331"/>
    </location>
</feature>